<organism evidence="2 3">
    <name type="scientific">Cynara cardunculus var. scolymus</name>
    <name type="common">Globe artichoke</name>
    <name type="synonym">Cynara scolymus</name>
    <dbReference type="NCBI Taxonomy" id="59895"/>
    <lineage>
        <taxon>Eukaryota</taxon>
        <taxon>Viridiplantae</taxon>
        <taxon>Streptophyta</taxon>
        <taxon>Embryophyta</taxon>
        <taxon>Tracheophyta</taxon>
        <taxon>Spermatophyta</taxon>
        <taxon>Magnoliopsida</taxon>
        <taxon>eudicotyledons</taxon>
        <taxon>Gunneridae</taxon>
        <taxon>Pentapetalae</taxon>
        <taxon>asterids</taxon>
        <taxon>campanulids</taxon>
        <taxon>Asterales</taxon>
        <taxon>Asteraceae</taxon>
        <taxon>Carduoideae</taxon>
        <taxon>Cardueae</taxon>
        <taxon>Carduinae</taxon>
        <taxon>Cynara</taxon>
    </lineage>
</organism>
<dbReference type="GO" id="GO:0005783">
    <property type="term" value="C:endoplasmic reticulum"/>
    <property type="evidence" value="ECO:0007669"/>
    <property type="project" value="TreeGrafter"/>
</dbReference>
<name>A0A103YGL1_CYNCS</name>
<protein>
    <submittedName>
        <fullName evidence="2">Synaptojanin, N-terminal</fullName>
    </submittedName>
</protein>
<accession>A0A103YGL1</accession>
<dbReference type="GO" id="GO:0046856">
    <property type="term" value="P:phosphatidylinositol dephosphorylation"/>
    <property type="evidence" value="ECO:0007669"/>
    <property type="project" value="TreeGrafter"/>
</dbReference>
<evidence type="ECO:0000313" key="2">
    <source>
        <dbReference type="EMBL" id="KVI08735.1"/>
    </source>
</evidence>
<evidence type="ECO:0000259" key="1">
    <source>
        <dbReference type="PROSITE" id="PS50275"/>
    </source>
</evidence>
<dbReference type="GO" id="GO:0043812">
    <property type="term" value="F:phosphatidylinositol-4-phosphate phosphatase activity"/>
    <property type="evidence" value="ECO:0007669"/>
    <property type="project" value="TreeGrafter"/>
</dbReference>
<dbReference type="InterPro" id="IPR002013">
    <property type="entry name" value="SAC_dom"/>
</dbReference>
<dbReference type="STRING" id="59895.A0A103YGL1"/>
<proteinExistence type="predicted"/>
<dbReference type="Proteomes" id="UP000243975">
    <property type="component" value="Unassembled WGS sequence"/>
</dbReference>
<dbReference type="OMA" id="NTMENGM"/>
<dbReference type="PANTHER" id="PTHR45662">
    <property type="entry name" value="PHOSPHATIDYLINOSITIDE PHOSPHATASE SAC1"/>
    <property type="match status" value="1"/>
</dbReference>
<dbReference type="Gramene" id="KVI08735">
    <property type="protein sequence ID" value="KVI08735"/>
    <property type="gene ID" value="Ccrd_012895"/>
</dbReference>
<keyword evidence="3" id="KW-1185">Reference proteome</keyword>
<sequence>MKKVDPSHKLYRRMRLWEFPDRYIVQPIDGSSGSWLAVSRDDGSTTLVDEFAQCAKHFVPKFQPIFGVIGMLKLLAGSYLLVISERKTVGTYLGHHIFKVVSLKVLPCDQSSRNSSKQEKKMESEFSNLLKVTEKTPGLYFSYDVNITLSTQCLNELDDESKLLPLWRQLDPYMLPIIQGFQSTIGLDIIDVILIARRCTRKKGTRLWRRGADSDGYVANFVESEQIIQLKGCTSSFVQVRGSIPFLWEQRVGLTLKSKFKILRHEEAAQVAERHFLGLRKKYGNVLAIDLVSKHGDEGKLSEKFATSVQNIVSDDMRYNSIYFPVSYMINRLTCVDTCTSTSMAFVDMFILSAYLCFMQKLRIFCIKIGIFHLHTQ</sequence>
<dbReference type="PROSITE" id="PS50275">
    <property type="entry name" value="SAC"/>
    <property type="match status" value="1"/>
</dbReference>
<dbReference type="Pfam" id="PF02383">
    <property type="entry name" value="Syja_N"/>
    <property type="match status" value="1"/>
</dbReference>
<feature type="domain" description="SAC" evidence="1">
    <location>
        <begin position="130"/>
        <end position="312"/>
    </location>
</feature>
<dbReference type="PANTHER" id="PTHR45662:SF2">
    <property type="entry name" value="PHOSPHATIDYLINOSITOL-3-PHOSPHATASE SAC1"/>
    <property type="match status" value="1"/>
</dbReference>
<gene>
    <name evidence="2" type="ORF">Ccrd_012895</name>
</gene>
<reference evidence="2 3" key="1">
    <citation type="journal article" date="2016" name="Sci. Rep.">
        <title>The genome sequence of the outbreeding globe artichoke constructed de novo incorporating a phase-aware low-pass sequencing strategy of F1 progeny.</title>
        <authorList>
            <person name="Scaglione D."/>
            <person name="Reyes-Chin-Wo S."/>
            <person name="Acquadro A."/>
            <person name="Froenicke L."/>
            <person name="Portis E."/>
            <person name="Beitel C."/>
            <person name="Tirone M."/>
            <person name="Mauro R."/>
            <person name="Lo Monaco A."/>
            <person name="Mauromicale G."/>
            <person name="Faccioli P."/>
            <person name="Cattivelli L."/>
            <person name="Rieseberg L."/>
            <person name="Michelmore R."/>
            <person name="Lanteri S."/>
        </authorList>
    </citation>
    <scope>NUCLEOTIDE SEQUENCE [LARGE SCALE GENOMIC DNA]</scope>
    <source>
        <strain evidence="2">2C</strain>
    </source>
</reference>
<dbReference type="EMBL" id="LEKV01001092">
    <property type="protein sequence ID" value="KVI08735.1"/>
    <property type="molecule type" value="Genomic_DNA"/>
</dbReference>
<evidence type="ECO:0000313" key="3">
    <source>
        <dbReference type="Proteomes" id="UP000243975"/>
    </source>
</evidence>
<comment type="caution">
    <text evidence="2">The sequence shown here is derived from an EMBL/GenBank/DDBJ whole genome shotgun (WGS) entry which is preliminary data.</text>
</comment>
<dbReference type="AlphaFoldDB" id="A0A103YGL1"/>